<dbReference type="EMBL" id="MN175499">
    <property type="protein sequence ID" value="QID06545.1"/>
    <property type="molecule type" value="Genomic_DNA"/>
</dbReference>
<organism evidence="1">
    <name type="scientific">Borely moumouvirus</name>
    <dbReference type="NCBI Taxonomy" id="2712067"/>
    <lineage>
        <taxon>Viruses</taxon>
        <taxon>Varidnaviria</taxon>
        <taxon>Bamfordvirae</taxon>
        <taxon>Nucleocytoviricota</taxon>
        <taxon>Megaviricetes</taxon>
        <taxon>Imitervirales</taxon>
        <taxon>Mimiviridae</taxon>
        <taxon>Megamimivirinae</taxon>
        <taxon>Moumouvirus</taxon>
    </lineage>
</organism>
<sequence>MTHLMLACKMSENDSHEVLVYSLLDKYADPFLTNNAGETALYLAQKGNNKNICSVITFYQNVFYKGDEKNPKEFFMHNYVDKKDI</sequence>
<protein>
    <submittedName>
        <fullName evidence="1">Ankyrin repeat-containing protein</fullName>
    </submittedName>
</protein>
<accession>A0A6G6ACH3</accession>
<evidence type="ECO:0000313" key="1">
    <source>
        <dbReference type="EMBL" id="QID06545.1"/>
    </source>
</evidence>
<reference evidence="1" key="1">
    <citation type="submission" date="2019-07" db="EMBL/GenBank/DDBJ databases">
        <title>The discovery of a new lineage B mimivirus raises questions about particles surface fibrils.</title>
        <authorList>
            <person name="Silva L.K.S."/>
            <person name="Rodrigues R.A.L."/>
            <person name="Andrade A.C.S.P."/>
            <person name="Hikida H."/>
            <person name="Andreani J."/>
            <person name="Levasseur A."/>
            <person name="La Scola B."/>
            <person name="Abrahao J.S."/>
        </authorList>
    </citation>
    <scope>NUCLEOTIDE SEQUENCE</scope>
    <source>
        <strain evidence="1">B60</strain>
    </source>
</reference>
<dbReference type="SUPFAM" id="SSF48403">
    <property type="entry name" value="Ankyrin repeat"/>
    <property type="match status" value="1"/>
</dbReference>
<name>A0A6G6ACH3_9VIRU</name>
<dbReference type="InterPro" id="IPR036770">
    <property type="entry name" value="Ankyrin_rpt-contain_sf"/>
</dbReference>
<dbReference type="Gene3D" id="1.25.40.20">
    <property type="entry name" value="Ankyrin repeat-containing domain"/>
    <property type="match status" value="1"/>
</dbReference>
<proteinExistence type="predicted"/>